<evidence type="ECO:0000256" key="2">
    <source>
        <dbReference type="ARBA" id="ARBA00003015"/>
    </source>
</evidence>
<keyword evidence="4" id="KW-0489">Methyltransferase</keyword>
<evidence type="ECO:0000256" key="4">
    <source>
        <dbReference type="ARBA" id="ARBA00022603"/>
    </source>
</evidence>
<dbReference type="PROSITE" id="PS51625">
    <property type="entry name" value="SAM_MT_TRMB"/>
    <property type="match status" value="1"/>
</dbReference>
<dbReference type="PANTHER" id="PTHR23417:SF14">
    <property type="entry name" value="PENTACOTRIPEPTIDE-REPEAT REGION OF PRORP DOMAIN-CONTAINING PROTEIN"/>
    <property type="match status" value="1"/>
</dbReference>
<dbReference type="InterPro" id="IPR029063">
    <property type="entry name" value="SAM-dependent_MTases_sf"/>
</dbReference>
<keyword evidence="6" id="KW-0949">S-adenosyl-L-methionine</keyword>
<evidence type="ECO:0000256" key="3">
    <source>
        <dbReference type="ARBA" id="ARBA00011977"/>
    </source>
</evidence>
<evidence type="ECO:0000256" key="7">
    <source>
        <dbReference type="ARBA" id="ARBA00022694"/>
    </source>
</evidence>
<keyword evidence="5" id="KW-0808">Transferase</keyword>
<keyword evidence="7" id="KW-0819">tRNA processing</keyword>
<keyword evidence="9" id="KW-1185">Reference proteome</keyword>
<evidence type="ECO:0000256" key="1">
    <source>
        <dbReference type="ARBA" id="ARBA00000142"/>
    </source>
</evidence>
<sequence>MIKTFSSRAGRLSETNKFYLHKKSKCIFSEKKLIVHEQKVLDIGFGDSYSFCKDIIENNDFFFFGAEPYKKGFSRAVEFFEKNDVENMILFNGDVRDLLEKVKFCFDFIRIHFPDPWPKKKHIKRRLVTEEFLIYLSNKLSDNGLIQIITDSQKYQNHIEEEIKLQNKLSLSKRLFPITYHQSSFYKKALIKKNKIKEFILQKSS</sequence>
<dbReference type="Proteomes" id="UP001056381">
    <property type="component" value="Chromosome"/>
</dbReference>
<dbReference type="Pfam" id="PF02390">
    <property type="entry name" value="Methyltransf_4"/>
    <property type="match status" value="1"/>
</dbReference>
<comment type="catalytic activity">
    <reaction evidence="1">
        <text>guanosine(46) in tRNA + S-adenosyl-L-methionine = N(7)-methylguanosine(46) in tRNA + S-adenosyl-L-homocysteine</text>
        <dbReference type="Rhea" id="RHEA:42708"/>
        <dbReference type="Rhea" id="RHEA-COMP:10188"/>
        <dbReference type="Rhea" id="RHEA-COMP:10189"/>
        <dbReference type="ChEBI" id="CHEBI:57856"/>
        <dbReference type="ChEBI" id="CHEBI:59789"/>
        <dbReference type="ChEBI" id="CHEBI:74269"/>
        <dbReference type="ChEBI" id="CHEBI:74480"/>
        <dbReference type="EC" id="2.1.1.33"/>
    </reaction>
</comment>
<evidence type="ECO:0000256" key="6">
    <source>
        <dbReference type="ARBA" id="ARBA00022691"/>
    </source>
</evidence>
<comment type="function">
    <text evidence="2">Catalyzes the formation of N(7)-methylguanine at position 46 (m7G46) in tRNA.</text>
</comment>
<dbReference type="GO" id="GO:0043527">
    <property type="term" value="C:tRNA methyltransferase complex"/>
    <property type="evidence" value="ECO:0007669"/>
    <property type="project" value="TreeGrafter"/>
</dbReference>
<evidence type="ECO:0000313" key="9">
    <source>
        <dbReference type="Proteomes" id="UP001056381"/>
    </source>
</evidence>
<dbReference type="PANTHER" id="PTHR23417">
    <property type="entry name" value="3-DEOXY-D-MANNO-OCTULOSONIC-ACID TRANSFERASE/TRNA GUANINE-N 7 - -METHYLTRANSFERASE"/>
    <property type="match status" value="1"/>
</dbReference>
<reference evidence="8" key="1">
    <citation type="submission" date="2022-05" db="EMBL/GenBank/DDBJ databases">
        <title>Single-amplified genomics reveal most streamlined microbe among free-living bacteria.</title>
        <authorList>
            <person name="Roda-Garcia J."/>
            <person name="Haro-Moreno J.M."/>
            <person name="Rodriguez-Valera F."/>
            <person name="Almagro-Moreno S."/>
            <person name="Lopez-Perez M."/>
        </authorList>
    </citation>
    <scope>NUCLEOTIDE SEQUENCE</scope>
    <source>
        <strain evidence="8">TMED112-D2-2</strain>
    </source>
</reference>
<dbReference type="Gene3D" id="3.40.50.150">
    <property type="entry name" value="Vaccinia Virus protein VP39"/>
    <property type="match status" value="1"/>
</dbReference>
<dbReference type="AlphaFoldDB" id="A0A9Q8U2J7"/>
<protein>
    <recommendedName>
        <fullName evidence="3">tRNA (guanine(46)-N(7))-methyltransferase</fullName>
        <ecNumber evidence="3">2.1.1.33</ecNumber>
    </recommendedName>
</protein>
<dbReference type="InterPro" id="IPR003358">
    <property type="entry name" value="tRNA_(Gua-N-7)_MeTrfase_Trmb"/>
</dbReference>
<evidence type="ECO:0000313" key="8">
    <source>
        <dbReference type="EMBL" id="URQ63127.1"/>
    </source>
</evidence>
<evidence type="ECO:0000256" key="5">
    <source>
        <dbReference type="ARBA" id="ARBA00022679"/>
    </source>
</evidence>
<gene>
    <name evidence="8" type="ORF">M9B40_05230</name>
</gene>
<proteinExistence type="predicted"/>
<organism evidence="8 9">
    <name type="scientific">SAR86 cluster bacterium</name>
    <dbReference type="NCBI Taxonomy" id="2030880"/>
    <lineage>
        <taxon>Bacteria</taxon>
        <taxon>Pseudomonadati</taxon>
        <taxon>Pseudomonadota</taxon>
        <taxon>Gammaproteobacteria</taxon>
        <taxon>SAR86 cluster</taxon>
    </lineage>
</organism>
<accession>A0A9Q8U2J7</accession>
<dbReference type="SUPFAM" id="SSF53335">
    <property type="entry name" value="S-adenosyl-L-methionine-dependent methyltransferases"/>
    <property type="match status" value="1"/>
</dbReference>
<dbReference type="EMBL" id="CP097966">
    <property type="protein sequence ID" value="URQ63127.1"/>
    <property type="molecule type" value="Genomic_DNA"/>
</dbReference>
<name>A0A9Q8U2J7_9GAMM</name>
<dbReference type="GO" id="GO:0008176">
    <property type="term" value="F:tRNA (guanine(46)-N7)-methyltransferase activity"/>
    <property type="evidence" value="ECO:0007669"/>
    <property type="project" value="UniProtKB-EC"/>
</dbReference>
<dbReference type="EC" id="2.1.1.33" evidence="3"/>